<evidence type="ECO:0000313" key="2">
    <source>
        <dbReference type="EMBL" id="BCU03185.1"/>
    </source>
</evidence>
<dbReference type="Proteomes" id="UP001253637">
    <property type="component" value="Segment"/>
</dbReference>
<dbReference type="EMBL" id="LC625835">
    <property type="protein sequence ID" value="BCU03185.1"/>
    <property type="molecule type" value="Genomic_DNA"/>
</dbReference>
<evidence type="ECO:0000313" key="3">
    <source>
        <dbReference type="Proteomes" id="UP001253637"/>
    </source>
</evidence>
<feature type="compositionally biased region" description="Basic and acidic residues" evidence="1">
    <location>
        <begin position="19"/>
        <end position="35"/>
    </location>
</feature>
<organism evidence="2 3">
    <name type="scientific">Pandoravirus japonicus</name>
    <dbReference type="NCBI Taxonomy" id="2823154"/>
    <lineage>
        <taxon>Viruses</taxon>
        <taxon>Pandoravirus</taxon>
    </lineage>
</organism>
<protein>
    <submittedName>
        <fullName evidence="2">Uncharacterized protein</fullName>
    </submittedName>
</protein>
<evidence type="ECO:0000256" key="1">
    <source>
        <dbReference type="SAM" id="MobiDB-lite"/>
    </source>
</evidence>
<sequence length="69" mass="7786">MHFLVRPVFCAGVTLPPRQGDDFRQHTHSPREKNKLRGVRKGARPNAAADGTGHRKDITAQRTLCRRVV</sequence>
<reference evidence="2" key="1">
    <citation type="submission" date="2021-04" db="EMBL/GenBank/DDBJ databases">
        <title>Draft Genome Sequence of Pandoravirus japonicus, Isolated from the Sabaishi River of Niigata, Japan.</title>
        <authorList>
            <person name="Hosokawa N."/>
            <person name="Takahashi H."/>
            <person name="Aoki K."/>
            <person name="Takemura M."/>
        </authorList>
    </citation>
    <scope>NUCLEOTIDE SEQUENCE</scope>
</reference>
<accession>A0A811BRT9</accession>
<feature type="region of interest" description="Disordered" evidence="1">
    <location>
        <begin position="15"/>
        <end position="69"/>
    </location>
</feature>
<proteinExistence type="predicted"/>
<name>A0A811BRT9_9VIRU</name>